<dbReference type="EMBL" id="SMLW01000664">
    <property type="protein sequence ID" value="MTI28489.1"/>
    <property type="molecule type" value="Genomic_DNA"/>
</dbReference>
<sequence>MTIFEKDNNLLFSSDNGFYKVDKGEKILFFKDTSLIKQPINIGVLSEAPNGDYFASVIAKDRTEHIERFYQSGDEYLRESTPFKRLPEMEILAIYPDENGIVWIAGSEGLFRYDSKVKKDYTLPFNTVISKAAVRDSTIFHGFYPVKVEGSDIPGIGIVQPEDMQPTLTYDDNSI</sequence>
<feature type="non-terminal residue" evidence="1">
    <location>
        <position position="175"/>
    </location>
</feature>
<protein>
    <submittedName>
        <fullName evidence="1">Uncharacterized protein</fullName>
    </submittedName>
</protein>
<dbReference type="Pfam" id="PF07494">
    <property type="entry name" value="Reg_prop"/>
    <property type="match status" value="1"/>
</dbReference>
<dbReference type="Gene3D" id="2.130.10.10">
    <property type="entry name" value="YVTN repeat-like/Quinoprotein amine dehydrogenase"/>
    <property type="match status" value="1"/>
</dbReference>
<dbReference type="Proteomes" id="UP000798808">
    <property type="component" value="Unassembled WGS sequence"/>
</dbReference>
<accession>A0ABW9RYX2</accession>
<gene>
    <name evidence="1" type="ORF">E1163_26265</name>
</gene>
<proteinExistence type="predicted"/>
<name>A0ABW9RYX2_9BACT</name>
<dbReference type="SUPFAM" id="SSF63829">
    <property type="entry name" value="Calcium-dependent phosphotriesterase"/>
    <property type="match status" value="1"/>
</dbReference>
<keyword evidence="2" id="KW-1185">Reference proteome</keyword>
<evidence type="ECO:0000313" key="1">
    <source>
        <dbReference type="EMBL" id="MTI28489.1"/>
    </source>
</evidence>
<dbReference type="InterPro" id="IPR015943">
    <property type="entry name" value="WD40/YVTN_repeat-like_dom_sf"/>
</dbReference>
<organism evidence="1 2">
    <name type="scientific">Fulvivirga kasyanovii</name>
    <dbReference type="NCBI Taxonomy" id="396812"/>
    <lineage>
        <taxon>Bacteria</taxon>
        <taxon>Pseudomonadati</taxon>
        <taxon>Bacteroidota</taxon>
        <taxon>Cytophagia</taxon>
        <taxon>Cytophagales</taxon>
        <taxon>Fulvivirgaceae</taxon>
        <taxon>Fulvivirga</taxon>
    </lineage>
</organism>
<evidence type="ECO:0000313" key="2">
    <source>
        <dbReference type="Proteomes" id="UP000798808"/>
    </source>
</evidence>
<reference evidence="1 2" key="1">
    <citation type="submission" date="2019-02" db="EMBL/GenBank/DDBJ databases">
        <authorList>
            <person name="Goldberg S.R."/>
            <person name="Haltli B.A."/>
            <person name="Correa H."/>
            <person name="Russell K.G."/>
        </authorList>
    </citation>
    <scope>NUCLEOTIDE SEQUENCE [LARGE SCALE GENOMIC DNA]</scope>
    <source>
        <strain evidence="1 2">JCM 16186</strain>
    </source>
</reference>
<comment type="caution">
    <text evidence="1">The sequence shown here is derived from an EMBL/GenBank/DDBJ whole genome shotgun (WGS) entry which is preliminary data.</text>
</comment>
<dbReference type="InterPro" id="IPR011110">
    <property type="entry name" value="Reg_prop"/>
</dbReference>